<evidence type="ECO:0000313" key="8">
    <source>
        <dbReference type="Proteomes" id="UP000242447"/>
    </source>
</evidence>
<dbReference type="PANTHER" id="PTHR43309">
    <property type="entry name" value="5-OXOPROLINASE SUBUNIT C"/>
    <property type="match status" value="1"/>
</dbReference>
<dbReference type="PANTHER" id="PTHR43309:SF3">
    <property type="entry name" value="5-OXOPROLINASE SUBUNIT C"/>
    <property type="match status" value="1"/>
</dbReference>
<dbReference type="InterPro" id="IPR003833">
    <property type="entry name" value="CT_C_D"/>
</dbReference>
<keyword evidence="1" id="KW-0547">Nucleotide-binding</keyword>
<protein>
    <recommendedName>
        <fullName evidence="9">Allophanate hydrolase</fullName>
    </recommendedName>
</protein>
<geneLocation type="plasmid" evidence="7">
    <name>unnamed1</name>
</geneLocation>
<proteinExistence type="predicted"/>
<accession>A0A1W6P3B3</accession>
<dbReference type="KEGG" id="kro:BVG79_p1000193"/>
<dbReference type="InterPro" id="IPR003778">
    <property type="entry name" value="CT_A_B"/>
</dbReference>
<gene>
    <name evidence="7" type="ORF">BVG79_p1000193</name>
</gene>
<keyword evidence="8" id="KW-1185">Reference proteome</keyword>
<keyword evidence="2" id="KW-0378">Hydrolase</keyword>
<reference evidence="7 8" key="1">
    <citation type="submission" date="2017-02" db="EMBL/GenBank/DDBJ databases">
        <title>Ketogulonicigenium robustum SPU B003 Genome sequencing and assembly.</title>
        <authorList>
            <person name="Li Y."/>
            <person name="Liu L."/>
            <person name="Wang C."/>
            <person name="Zhang M."/>
            <person name="Zhang T."/>
            <person name="Zhang Y."/>
        </authorList>
    </citation>
    <scope>NUCLEOTIDE SEQUENCE [LARGE SCALE GENOMIC DNA]</scope>
    <source>
        <strain evidence="7 8">SPU_B003</strain>
        <plasmid evidence="7 8">unnamed1</plasmid>
    </source>
</reference>
<dbReference type="GO" id="GO:0016787">
    <property type="term" value="F:hydrolase activity"/>
    <property type="evidence" value="ECO:0007669"/>
    <property type="project" value="UniProtKB-KW"/>
</dbReference>
<dbReference type="InterPro" id="IPR052708">
    <property type="entry name" value="PxpC"/>
</dbReference>
<dbReference type="EMBL" id="CP019938">
    <property type="protein sequence ID" value="ARO15995.1"/>
    <property type="molecule type" value="Genomic_DNA"/>
</dbReference>
<feature type="domain" description="Carboxyltransferase" evidence="5">
    <location>
        <begin position="3"/>
        <end position="193"/>
    </location>
</feature>
<evidence type="ECO:0000256" key="4">
    <source>
        <dbReference type="SAM" id="MobiDB-lite"/>
    </source>
</evidence>
<dbReference type="Pfam" id="PF02626">
    <property type="entry name" value="CT_A_B"/>
    <property type="match status" value="1"/>
</dbReference>
<evidence type="ECO:0000313" key="7">
    <source>
        <dbReference type="EMBL" id="ARO15995.1"/>
    </source>
</evidence>
<dbReference type="Gene3D" id="2.40.100.10">
    <property type="entry name" value="Cyclophilin-like"/>
    <property type="match status" value="2"/>
</dbReference>
<dbReference type="OrthoDB" id="9768696at2"/>
<keyword evidence="3" id="KW-0067">ATP-binding</keyword>
<dbReference type="RefSeq" id="WP_085787557.1">
    <property type="nucleotide sequence ID" value="NZ_CP019938.1"/>
</dbReference>
<evidence type="ECO:0000256" key="2">
    <source>
        <dbReference type="ARBA" id="ARBA00022801"/>
    </source>
</evidence>
<dbReference type="SMART" id="SM00796">
    <property type="entry name" value="AHS1"/>
    <property type="match status" value="1"/>
</dbReference>
<organism evidence="7 8">
    <name type="scientific">Ketogulonicigenium robustum</name>
    <dbReference type="NCBI Taxonomy" id="92947"/>
    <lineage>
        <taxon>Bacteria</taxon>
        <taxon>Pseudomonadati</taxon>
        <taxon>Pseudomonadota</taxon>
        <taxon>Alphaproteobacteria</taxon>
        <taxon>Rhodobacterales</taxon>
        <taxon>Roseobacteraceae</taxon>
        <taxon>Ketogulonicigenium</taxon>
    </lineage>
</organism>
<dbReference type="SUPFAM" id="SSF50891">
    <property type="entry name" value="Cyclophilin-like"/>
    <property type="match status" value="2"/>
</dbReference>
<sequence length="515" mass="53630">MTPHILPVGADAILVQLDSLDETLALFAALRRAPIAGVTQLLPAAQTILVTFDRTRTTAAQIAGIISQRDTTATFQTQGRDIEIPVTYDGQDLAEVAALTSLTVAEVITRHTATPWRVAFNGFAPGFSYLCGGDPALTVPRRTTPRTAIPAGAVALAGQFAGVYPKASPGGWQIIGTTQLPMFDLTRTPAALLRPGDRVHFVQRPYTRPAPPAPTPEPVATTGMHITATPLPLLLQDLGRAGLIDQGIGPSGAADAGALRALNHMLGNPASTPALEVLGGGTRLSFDGPCVIGVTGATRTVTVNGAPVPSHHPIAIDAGDTVELLPPDSGLYGYIGVRGGFRVPSVLGSAATDTLAQIGPAPITAPHCLALAQAHAAPVAFITPPALPRSGTVTEIDIIMGPRDDWFPPETVARLTTQIWDVTPQSSRVGKRLHADHPLTRPDTRELPSEGATKGAIQVPHSGEPVLFLADHPLTGGYPVIAVVAPHHLDLAAQLPPGAQVRFRPTPPTKDATTP</sequence>
<dbReference type="AlphaFoldDB" id="A0A1W6P3B3"/>
<feature type="compositionally biased region" description="Basic and acidic residues" evidence="4">
    <location>
        <begin position="433"/>
        <end position="448"/>
    </location>
</feature>
<evidence type="ECO:0000256" key="1">
    <source>
        <dbReference type="ARBA" id="ARBA00022741"/>
    </source>
</evidence>
<dbReference type="Proteomes" id="UP000242447">
    <property type="component" value="Plasmid unnamed1"/>
</dbReference>
<evidence type="ECO:0000259" key="5">
    <source>
        <dbReference type="SMART" id="SM00796"/>
    </source>
</evidence>
<dbReference type="SUPFAM" id="SSF160467">
    <property type="entry name" value="PH0987 N-terminal domain-like"/>
    <property type="match status" value="1"/>
</dbReference>
<dbReference type="Pfam" id="PF02682">
    <property type="entry name" value="CT_C_D"/>
    <property type="match status" value="1"/>
</dbReference>
<dbReference type="SMART" id="SM00797">
    <property type="entry name" value="AHS2"/>
    <property type="match status" value="1"/>
</dbReference>
<feature type="domain" description="Carboxyltransferase" evidence="6">
    <location>
        <begin position="245"/>
        <end position="513"/>
    </location>
</feature>
<dbReference type="GO" id="GO:0005524">
    <property type="term" value="F:ATP binding"/>
    <property type="evidence" value="ECO:0007669"/>
    <property type="project" value="UniProtKB-KW"/>
</dbReference>
<evidence type="ECO:0008006" key="9">
    <source>
        <dbReference type="Google" id="ProtNLM"/>
    </source>
</evidence>
<evidence type="ECO:0000259" key="6">
    <source>
        <dbReference type="SMART" id="SM00797"/>
    </source>
</evidence>
<keyword evidence="7" id="KW-0614">Plasmid</keyword>
<dbReference type="InterPro" id="IPR029000">
    <property type="entry name" value="Cyclophilin-like_dom_sf"/>
</dbReference>
<evidence type="ECO:0000256" key="3">
    <source>
        <dbReference type="ARBA" id="ARBA00022840"/>
    </source>
</evidence>
<name>A0A1W6P3B3_9RHOB</name>
<feature type="region of interest" description="Disordered" evidence="4">
    <location>
        <begin position="428"/>
        <end position="452"/>
    </location>
</feature>
<dbReference type="Gene3D" id="3.30.1360.40">
    <property type="match status" value="1"/>
</dbReference>